<evidence type="ECO:0000313" key="8">
    <source>
        <dbReference type="Proteomes" id="UP000199213"/>
    </source>
</evidence>
<sequence>MRLHHLELSAFGPFRDRQRVDFDELGADGLFLLHGDTGAGKTTVLDAVTFALYGQVPGARHQAKALRCDTAPPETPTRVSLELTVQGCRMRVERNPEYERPKKTGTGTTKEKAKATLTWLDEPPEGEPREGITRPNEVGPTVERLLGMDAGQFCQVVLLPQGDFARFLRADAKERADLLEELFDTRQFSRIEQWFGERRKQRRAELHSAREHSEKLLARFAQVAGSEPDEGADRAEWLDETERSFARRYEHARAEDERLRRQREQAEETLARQRELAGKVRRVRDARAELDELAALAETYRAADVELDAARRAAPVLNAARELDSSTTRLREAEQELHRALADCPGHESDGPAPTGKGAAEKEAVDTDELHTRSLRYREEAAVLADREQEAEQQRHDRARITELDENIAADLTTDEELAQQQHQLPEALEQARTAAHEAEQAPERLETVTARCDELNGALEAARQLPEAEKRRDTACERAQHAVDEHQRAREQLQDIRERRLAGMAAELATRLETDTACPVCGSRQHPHPAEPGESSVGPDDERQARETEHDRQQRRDHARGELEEAERDHTRLREQLGERTEAQLRAEFERAAAERDHLRELADQRQHRAERLAELNNQAELLSGRRTELDKRISAARSGRDSLVETVHEREERLREARGEFDTVPARRQHLLELAERLERAVRARGEHDRAVTRENEQREALARIATEHGFDSSETALAARREQQRIDELADWITEVDRRAATARATLDELPDVSADTEVDTEGAAAAAEQARRLADDTTAVLGDLGHRSSQLAELGEELRQAWKELEPLEREFAELHALTDVINGQGQNARLMTLRSYVLAARLEEVAVAASARLRHMSDGRYAFVHSDEQGAHGKRGGLDLRVIDDYSGRTRSTKTLSGGESFLASLSLALGLADVVSDESGGAMLDTLFIDEGFGTLDGDTLDLVMDALDDLRAGGRMVGLVSHVDELRQRIPVRLRVRKSRGGSSLAIEA</sequence>
<protein>
    <recommendedName>
        <fullName evidence="3">Nuclease SbcCD subunit C</fullName>
    </recommendedName>
</protein>
<dbReference type="SUPFAM" id="SSF52540">
    <property type="entry name" value="P-loop containing nucleoside triphosphate hydrolases"/>
    <property type="match status" value="2"/>
</dbReference>
<dbReference type="AlphaFoldDB" id="A0A1G8VUJ0"/>
<evidence type="ECO:0000313" key="7">
    <source>
        <dbReference type="EMBL" id="SDJ69125.1"/>
    </source>
</evidence>
<accession>A0A1G8VUJ0</accession>
<feature type="compositionally biased region" description="Basic and acidic residues" evidence="5">
    <location>
        <begin position="467"/>
        <end position="490"/>
    </location>
</feature>
<name>A0A1G8VUJ0_ACTMZ</name>
<feature type="region of interest" description="Disordered" evidence="5">
    <location>
        <begin position="519"/>
        <end position="582"/>
    </location>
</feature>
<dbReference type="InterPro" id="IPR027417">
    <property type="entry name" value="P-loop_NTPase"/>
</dbReference>
<organism evidence="7 8">
    <name type="scientific">Actinopolyspora mzabensis</name>
    <dbReference type="NCBI Taxonomy" id="995066"/>
    <lineage>
        <taxon>Bacteria</taxon>
        <taxon>Bacillati</taxon>
        <taxon>Actinomycetota</taxon>
        <taxon>Actinomycetes</taxon>
        <taxon>Actinopolysporales</taxon>
        <taxon>Actinopolysporaceae</taxon>
        <taxon>Actinopolyspora</taxon>
    </lineage>
</organism>
<evidence type="ECO:0000256" key="5">
    <source>
        <dbReference type="SAM" id="MobiDB-lite"/>
    </source>
</evidence>
<feature type="region of interest" description="Disordered" evidence="5">
    <location>
        <begin position="343"/>
        <end position="368"/>
    </location>
</feature>
<feature type="coiled-coil region" evidence="4">
    <location>
        <begin position="249"/>
        <end position="343"/>
    </location>
</feature>
<evidence type="ECO:0000259" key="6">
    <source>
        <dbReference type="Pfam" id="PF13476"/>
    </source>
</evidence>
<keyword evidence="7" id="KW-0540">Nuclease</keyword>
<dbReference type="GO" id="GO:0006302">
    <property type="term" value="P:double-strand break repair"/>
    <property type="evidence" value="ECO:0007669"/>
    <property type="project" value="InterPro"/>
</dbReference>
<feature type="region of interest" description="Disordered" evidence="5">
    <location>
        <begin position="466"/>
        <end position="490"/>
    </location>
</feature>
<dbReference type="Pfam" id="PF13476">
    <property type="entry name" value="AAA_23"/>
    <property type="match status" value="1"/>
</dbReference>
<evidence type="ECO:0000256" key="4">
    <source>
        <dbReference type="SAM" id="Coils"/>
    </source>
</evidence>
<dbReference type="Gene3D" id="3.40.50.300">
    <property type="entry name" value="P-loop containing nucleotide triphosphate hydrolases"/>
    <property type="match status" value="2"/>
</dbReference>
<dbReference type="RefSeq" id="WP_092625590.1">
    <property type="nucleotide sequence ID" value="NZ_FNFM01000001.1"/>
</dbReference>
<dbReference type="Proteomes" id="UP000199213">
    <property type="component" value="Unassembled WGS sequence"/>
</dbReference>
<comment type="subunit">
    <text evidence="2">Heterodimer of SbcC and SbcD.</text>
</comment>
<dbReference type="GO" id="GO:0004527">
    <property type="term" value="F:exonuclease activity"/>
    <property type="evidence" value="ECO:0007669"/>
    <property type="project" value="UniProtKB-KW"/>
</dbReference>
<keyword evidence="7" id="KW-0378">Hydrolase</keyword>
<dbReference type="EMBL" id="FNFM01000001">
    <property type="protein sequence ID" value="SDJ69125.1"/>
    <property type="molecule type" value="Genomic_DNA"/>
</dbReference>
<dbReference type="Pfam" id="PF13558">
    <property type="entry name" value="SbcC_Walker_B"/>
    <property type="match status" value="1"/>
</dbReference>
<dbReference type="OrthoDB" id="9795626at2"/>
<keyword evidence="4" id="KW-0175">Coiled coil</keyword>
<dbReference type="PANTHER" id="PTHR32114:SF2">
    <property type="entry name" value="ABC TRANSPORTER ABCH.3"/>
    <property type="match status" value="1"/>
</dbReference>
<keyword evidence="8" id="KW-1185">Reference proteome</keyword>
<keyword evidence="7" id="KW-0269">Exonuclease</keyword>
<dbReference type="PANTHER" id="PTHR32114">
    <property type="entry name" value="ABC TRANSPORTER ABCH.3"/>
    <property type="match status" value="1"/>
</dbReference>
<evidence type="ECO:0000256" key="3">
    <source>
        <dbReference type="ARBA" id="ARBA00013368"/>
    </source>
</evidence>
<evidence type="ECO:0000256" key="1">
    <source>
        <dbReference type="ARBA" id="ARBA00006930"/>
    </source>
</evidence>
<dbReference type="InterPro" id="IPR038729">
    <property type="entry name" value="Rad50/SbcC_AAA"/>
</dbReference>
<evidence type="ECO:0000256" key="2">
    <source>
        <dbReference type="ARBA" id="ARBA00011322"/>
    </source>
</evidence>
<feature type="compositionally biased region" description="Basic and acidic residues" evidence="5">
    <location>
        <begin position="359"/>
        <end position="368"/>
    </location>
</feature>
<feature type="compositionally biased region" description="Basic and acidic residues" evidence="5">
    <location>
        <begin position="541"/>
        <end position="582"/>
    </location>
</feature>
<reference evidence="8" key="1">
    <citation type="submission" date="2016-10" db="EMBL/GenBank/DDBJ databases">
        <authorList>
            <person name="Varghese N."/>
            <person name="Submissions S."/>
        </authorList>
    </citation>
    <scope>NUCLEOTIDE SEQUENCE [LARGE SCALE GENOMIC DNA]</scope>
    <source>
        <strain evidence="8">DSM 45460</strain>
    </source>
</reference>
<gene>
    <name evidence="7" type="ORF">SAMN04487820_101305</name>
</gene>
<comment type="similarity">
    <text evidence="1">Belongs to the SMC family. SbcC subfamily.</text>
</comment>
<proteinExistence type="inferred from homology"/>
<feature type="domain" description="Rad50/SbcC-type AAA" evidence="6">
    <location>
        <begin position="6"/>
        <end position="211"/>
    </location>
</feature>
<dbReference type="GO" id="GO:0016887">
    <property type="term" value="F:ATP hydrolysis activity"/>
    <property type="evidence" value="ECO:0007669"/>
    <property type="project" value="InterPro"/>
</dbReference>